<keyword evidence="7" id="KW-1185">Reference proteome</keyword>
<protein>
    <submittedName>
        <fullName evidence="6">Chloride transporter, ClC family</fullName>
    </submittedName>
</protein>
<dbReference type="PRINTS" id="PR00762">
    <property type="entry name" value="CLCHANNEL"/>
</dbReference>
<organism evidence="6 7">
    <name type="scientific">Clostridium celatum DSM 1785</name>
    <dbReference type="NCBI Taxonomy" id="545697"/>
    <lineage>
        <taxon>Bacteria</taxon>
        <taxon>Bacillati</taxon>
        <taxon>Bacillota</taxon>
        <taxon>Clostridia</taxon>
        <taxon>Eubacteriales</taxon>
        <taxon>Clostridiaceae</taxon>
        <taxon>Clostridium</taxon>
    </lineage>
</organism>
<feature type="transmembrane region" description="Helical" evidence="5">
    <location>
        <begin position="21"/>
        <end position="41"/>
    </location>
</feature>
<name>L1QKE8_9CLOT</name>
<dbReference type="InterPro" id="IPR050368">
    <property type="entry name" value="ClC-type_chloride_channel"/>
</dbReference>
<dbReference type="eggNOG" id="COG0038">
    <property type="taxonomic scope" value="Bacteria"/>
</dbReference>
<dbReference type="PATRIC" id="fig|545697.3.peg.776"/>
<feature type="transmembrane region" description="Helical" evidence="5">
    <location>
        <begin position="324"/>
        <end position="355"/>
    </location>
</feature>
<comment type="subcellular location">
    <subcellularLocation>
        <location evidence="1">Membrane</location>
        <topology evidence="1">Multi-pass membrane protein</topology>
    </subcellularLocation>
</comment>
<keyword evidence="3 5" id="KW-1133">Transmembrane helix</keyword>
<accession>L1QKE8</accession>
<comment type="caution">
    <text evidence="6">The sequence shown here is derived from an EMBL/GenBank/DDBJ whole genome shotgun (WGS) entry which is preliminary data.</text>
</comment>
<dbReference type="OrthoDB" id="9767361at2"/>
<dbReference type="PANTHER" id="PTHR43427">
    <property type="entry name" value="CHLORIDE CHANNEL PROTEIN CLC-E"/>
    <property type="match status" value="1"/>
</dbReference>
<dbReference type="GO" id="GO:0015108">
    <property type="term" value="F:chloride transmembrane transporter activity"/>
    <property type="evidence" value="ECO:0007669"/>
    <property type="project" value="InterPro"/>
</dbReference>
<feature type="transmembrane region" description="Helical" evidence="5">
    <location>
        <begin position="185"/>
        <end position="203"/>
    </location>
</feature>
<dbReference type="InterPro" id="IPR014743">
    <property type="entry name" value="Cl-channel_core"/>
</dbReference>
<feature type="transmembrane region" description="Helical" evidence="5">
    <location>
        <begin position="223"/>
        <end position="247"/>
    </location>
</feature>
<dbReference type="Proteomes" id="UP000010420">
    <property type="component" value="Unassembled WGS sequence"/>
</dbReference>
<proteinExistence type="predicted"/>
<evidence type="ECO:0000256" key="4">
    <source>
        <dbReference type="ARBA" id="ARBA00023136"/>
    </source>
</evidence>
<evidence type="ECO:0000313" key="7">
    <source>
        <dbReference type="Proteomes" id="UP000010420"/>
    </source>
</evidence>
<keyword evidence="4 5" id="KW-0472">Membrane</keyword>
<evidence type="ECO:0000313" key="6">
    <source>
        <dbReference type="EMBL" id="EKY28438.1"/>
    </source>
</evidence>
<dbReference type="PANTHER" id="PTHR43427:SF12">
    <property type="entry name" value="CHLORIDE TRANSPORTER"/>
    <property type="match status" value="1"/>
</dbReference>
<evidence type="ECO:0000256" key="5">
    <source>
        <dbReference type="SAM" id="Phobius"/>
    </source>
</evidence>
<feature type="transmembrane region" description="Helical" evidence="5">
    <location>
        <begin position="96"/>
        <end position="115"/>
    </location>
</feature>
<feature type="transmembrane region" description="Helical" evidence="5">
    <location>
        <begin position="53"/>
        <end position="75"/>
    </location>
</feature>
<evidence type="ECO:0000256" key="1">
    <source>
        <dbReference type="ARBA" id="ARBA00004141"/>
    </source>
</evidence>
<feature type="transmembrane region" description="Helical" evidence="5">
    <location>
        <begin position="259"/>
        <end position="277"/>
    </location>
</feature>
<feature type="transmembrane region" description="Helical" evidence="5">
    <location>
        <begin position="148"/>
        <end position="173"/>
    </location>
</feature>
<dbReference type="Pfam" id="PF00654">
    <property type="entry name" value="Voltage_CLC"/>
    <property type="match status" value="1"/>
</dbReference>
<dbReference type="EMBL" id="AMEZ01000024">
    <property type="protein sequence ID" value="EKY28438.1"/>
    <property type="molecule type" value="Genomic_DNA"/>
</dbReference>
<dbReference type="GO" id="GO:0016020">
    <property type="term" value="C:membrane"/>
    <property type="evidence" value="ECO:0007669"/>
    <property type="project" value="UniProtKB-SubCell"/>
</dbReference>
<keyword evidence="2 5" id="KW-0812">Transmembrane</keyword>
<dbReference type="AlphaFoldDB" id="L1QKE8"/>
<dbReference type="HOGENOM" id="CLU_015263_1_1_9"/>
<sequence length="407" mass="44071">MKNNNEKILNNKIENFTIIKLTLIALIIGLSSGLMIGLFLILLKKAIDLNLKYYCLIFILPISGMFMTFLYSKFGGNAQKGNNLLIENINDSDEKINFIMAPLVFLGTILTHLFGGSVGREGSGVQIGGSFGSSLSYMFKCNKEEKKILVISGISAGFSSVFGTPLAGTVFALEVSNIGYLKYSAMLPAIAAAIVGDYVVRILKVKHTTFDMIKIDTISITSIFKIIIIAICFGLASKLFVFMTGVFKKYLNKYFKNKYLKIFVGGSLMVIATLIIGNRVYNNLSLSLLTGTFTKNYSNFAFIIKLLLTTLCLGAGYQGGEVTPLFVIGATLGSTLAGFIGLPLAVCSALGLVGVFSGATKTPLASFLMYLELFGSTNIIFALLVCIISVFVSGKKGIYSSQIWLNE</sequence>
<evidence type="ECO:0000256" key="2">
    <source>
        <dbReference type="ARBA" id="ARBA00022692"/>
    </source>
</evidence>
<dbReference type="RefSeq" id="WP_005211242.1">
    <property type="nucleotide sequence ID" value="NZ_KB291616.1"/>
</dbReference>
<dbReference type="InterPro" id="IPR001807">
    <property type="entry name" value="ClC"/>
</dbReference>
<evidence type="ECO:0000256" key="3">
    <source>
        <dbReference type="ARBA" id="ARBA00022989"/>
    </source>
</evidence>
<feature type="transmembrane region" description="Helical" evidence="5">
    <location>
        <begin position="297"/>
        <end position="317"/>
    </location>
</feature>
<dbReference type="SUPFAM" id="SSF81340">
    <property type="entry name" value="Clc chloride channel"/>
    <property type="match status" value="1"/>
</dbReference>
<feature type="transmembrane region" description="Helical" evidence="5">
    <location>
        <begin position="367"/>
        <end position="392"/>
    </location>
</feature>
<gene>
    <name evidence="6" type="ORF">HMPREF0216_00789</name>
</gene>
<dbReference type="STRING" id="545697.HMPREF0216_00789"/>
<reference evidence="6 7" key="1">
    <citation type="submission" date="2012-05" db="EMBL/GenBank/DDBJ databases">
        <authorList>
            <person name="Weinstock G."/>
            <person name="Sodergren E."/>
            <person name="Lobos E.A."/>
            <person name="Fulton L."/>
            <person name="Fulton R."/>
            <person name="Courtney L."/>
            <person name="Fronick C."/>
            <person name="O'Laughlin M."/>
            <person name="Godfrey J."/>
            <person name="Wilson R.M."/>
            <person name="Miner T."/>
            <person name="Farmer C."/>
            <person name="Delehaunty K."/>
            <person name="Cordes M."/>
            <person name="Minx P."/>
            <person name="Tomlinson C."/>
            <person name="Chen J."/>
            <person name="Wollam A."/>
            <person name="Pepin K.H."/>
            <person name="Bhonagiri V."/>
            <person name="Zhang X."/>
            <person name="Suruliraj S."/>
            <person name="Warren W."/>
            <person name="Mitreva M."/>
            <person name="Mardis E.R."/>
            <person name="Wilson R.K."/>
        </authorList>
    </citation>
    <scope>NUCLEOTIDE SEQUENCE [LARGE SCALE GENOMIC DNA]</scope>
    <source>
        <strain evidence="6 7">DSM 1785</strain>
    </source>
</reference>
<dbReference type="Gene3D" id="1.10.3080.10">
    <property type="entry name" value="Clc chloride channel"/>
    <property type="match status" value="1"/>
</dbReference>